<name>A0ABP6ZVQ7_9ACTN</name>
<evidence type="ECO:0000313" key="2">
    <source>
        <dbReference type="EMBL" id="GAA3618823.1"/>
    </source>
</evidence>
<evidence type="ECO:0000313" key="3">
    <source>
        <dbReference type="Proteomes" id="UP001501490"/>
    </source>
</evidence>
<organism evidence="2 3">
    <name type="scientific">Microlunatus ginsengisoli</name>
    <dbReference type="NCBI Taxonomy" id="363863"/>
    <lineage>
        <taxon>Bacteria</taxon>
        <taxon>Bacillati</taxon>
        <taxon>Actinomycetota</taxon>
        <taxon>Actinomycetes</taxon>
        <taxon>Propionibacteriales</taxon>
        <taxon>Propionibacteriaceae</taxon>
        <taxon>Microlunatus</taxon>
    </lineage>
</organism>
<reference evidence="3" key="1">
    <citation type="journal article" date="2019" name="Int. J. Syst. Evol. Microbiol.">
        <title>The Global Catalogue of Microorganisms (GCM) 10K type strain sequencing project: providing services to taxonomists for standard genome sequencing and annotation.</title>
        <authorList>
            <consortium name="The Broad Institute Genomics Platform"/>
            <consortium name="The Broad Institute Genome Sequencing Center for Infectious Disease"/>
            <person name="Wu L."/>
            <person name="Ma J."/>
        </authorList>
    </citation>
    <scope>NUCLEOTIDE SEQUENCE [LARGE SCALE GENOMIC DNA]</scope>
    <source>
        <strain evidence="3">JCM 16929</strain>
    </source>
</reference>
<keyword evidence="3" id="KW-1185">Reference proteome</keyword>
<sequence>MFRRLEAPGGGSPCEREPHRRTGPSHPGWHLVGGTHKESGKPEHKDLDYPLRKARSKRVVRGPAAGRPACPESGADQAERSIHRGGFAPIVRRSSGCTPSRLPAAGTARSRFTLPGRRTPPAPASRRSPPHTASSRFTPPAPASHRAPEVWSGSERCGAAARGVERQREV</sequence>
<dbReference type="EMBL" id="BAABAB010000015">
    <property type="protein sequence ID" value="GAA3618823.1"/>
    <property type="molecule type" value="Genomic_DNA"/>
</dbReference>
<feature type="region of interest" description="Disordered" evidence="1">
    <location>
        <begin position="1"/>
        <end position="170"/>
    </location>
</feature>
<protein>
    <submittedName>
        <fullName evidence="2">Uncharacterized protein</fullName>
    </submittedName>
</protein>
<evidence type="ECO:0000256" key="1">
    <source>
        <dbReference type="SAM" id="MobiDB-lite"/>
    </source>
</evidence>
<accession>A0ABP6ZVQ7</accession>
<feature type="compositionally biased region" description="Low complexity" evidence="1">
    <location>
        <begin position="124"/>
        <end position="136"/>
    </location>
</feature>
<proteinExistence type="predicted"/>
<feature type="compositionally biased region" description="Basic and acidic residues" evidence="1">
    <location>
        <begin position="35"/>
        <end position="51"/>
    </location>
</feature>
<gene>
    <name evidence="2" type="ORF">GCM10022236_21350</name>
</gene>
<comment type="caution">
    <text evidence="2">The sequence shown here is derived from an EMBL/GenBank/DDBJ whole genome shotgun (WGS) entry which is preliminary data.</text>
</comment>
<dbReference type="Proteomes" id="UP001501490">
    <property type="component" value="Unassembled WGS sequence"/>
</dbReference>